<accession>A0A6J5L260</accession>
<organism evidence="1">
    <name type="scientific">uncultured Caudovirales phage</name>
    <dbReference type="NCBI Taxonomy" id="2100421"/>
    <lineage>
        <taxon>Viruses</taxon>
        <taxon>Duplodnaviria</taxon>
        <taxon>Heunggongvirae</taxon>
        <taxon>Uroviricota</taxon>
        <taxon>Caudoviricetes</taxon>
        <taxon>Peduoviridae</taxon>
        <taxon>Maltschvirus</taxon>
        <taxon>Maltschvirus maltsch</taxon>
    </lineage>
</organism>
<protein>
    <submittedName>
        <fullName evidence="1">Uncharacterized protein</fullName>
    </submittedName>
</protein>
<dbReference type="EMBL" id="LR798275">
    <property type="protein sequence ID" value="CAB5219592.1"/>
    <property type="molecule type" value="Genomic_DNA"/>
</dbReference>
<reference evidence="1" key="1">
    <citation type="submission" date="2020-04" db="EMBL/GenBank/DDBJ databases">
        <authorList>
            <person name="Chiriac C."/>
            <person name="Salcher M."/>
            <person name="Ghai R."/>
            <person name="Kavagutti S V."/>
        </authorList>
    </citation>
    <scope>NUCLEOTIDE SEQUENCE</scope>
</reference>
<dbReference type="EMBL" id="LR796231">
    <property type="protein sequence ID" value="CAB4128858.1"/>
    <property type="molecule type" value="Genomic_DNA"/>
</dbReference>
<gene>
    <name evidence="1" type="ORF">UFOVP113_105</name>
    <name evidence="2" type="ORF">UFOVP225_92</name>
</gene>
<sequence>MSDIAEQEPHFRLLVCRTCSTIEELPGADEDPGDTLLTIAAERHSDTHYGVLWNVPKGIWMAPKMKEAVIEQIHGKIGSGLDSFGTKFYETKSQFSEDAMTCYSLHNRPAGQCYDYKTEKKWLSPKTEQERRAAGLPVEARGPKIYLCDFCPVKSFNMKKHNEATGLYN</sequence>
<evidence type="ECO:0000313" key="2">
    <source>
        <dbReference type="EMBL" id="CAB5219592.1"/>
    </source>
</evidence>
<name>A0A6J5L260_9CAUD</name>
<proteinExistence type="predicted"/>
<evidence type="ECO:0000313" key="1">
    <source>
        <dbReference type="EMBL" id="CAB4128858.1"/>
    </source>
</evidence>